<protein>
    <submittedName>
        <fullName evidence="1">1347_t:CDS:1</fullName>
    </submittedName>
</protein>
<proteinExistence type="predicted"/>
<keyword evidence="2" id="KW-1185">Reference proteome</keyword>
<dbReference type="Proteomes" id="UP000789901">
    <property type="component" value="Unassembled WGS sequence"/>
</dbReference>
<accession>A0ABN7WIE9</accession>
<name>A0ABN7WIE9_GIGMA</name>
<reference evidence="1 2" key="1">
    <citation type="submission" date="2021-06" db="EMBL/GenBank/DDBJ databases">
        <authorList>
            <person name="Kallberg Y."/>
            <person name="Tangrot J."/>
            <person name="Rosling A."/>
        </authorList>
    </citation>
    <scope>NUCLEOTIDE SEQUENCE [LARGE SCALE GENOMIC DNA]</scope>
    <source>
        <strain evidence="1 2">120-4 pot B 10/14</strain>
    </source>
</reference>
<gene>
    <name evidence="1" type="ORF">GMARGA_LOCUS31418</name>
</gene>
<feature type="non-terminal residue" evidence="1">
    <location>
        <position position="1"/>
    </location>
</feature>
<organism evidence="1 2">
    <name type="scientific">Gigaspora margarita</name>
    <dbReference type="NCBI Taxonomy" id="4874"/>
    <lineage>
        <taxon>Eukaryota</taxon>
        <taxon>Fungi</taxon>
        <taxon>Fungi incertae sedis</taxon>
        <taxon>Mucoromycota</taxon>
        <taxon>Glomeromycotina</taxon>
        <taxon>Glomeromycetes</taxon>
        <taxon>Diversisporales</taxon>
        <taxon>Gigasporaceae</taxon>
        <taxon>Gigaspora</taxon>
    </lineage>
</organism>
<evidence type="ECO:0000313" key="1">
    <source>
        <dbReference type="EMBL" id="CAG8833172.1"/>
    </source>
</evidence>
<sequence>KIGTKNDIKIISYDSIIFEHQSSKNPDKWYFVDMQLGILPIMSAKKIDQEKSSYSTVEFATLKNYNLIKRSNNKEDILPEALTLISLQSLLINEAIYHNSSSKADEDLYQLALNKLKWFYNNLKNLCEKNDPTINKNICKFIGAYKKCRLV</sequence>
<comment type="caution">
    <text evidence="1">The sequence shown here is derived from an EMBL/GenBank/DDBJ whole genome shotgun (WGS) entry which is preliminary data.</text>
</comment>
<dbReference type="EMBL" id="CAJVQB010046837">
    <property type="protein sequence ID" value="CAG8833172.1"/>
    <property type="molecule type" value="Genomic_DNA"/>
</dbReference>
<evidence type="ECO:0000313" key="2">
    <source>
        <dbReference type="Proteomes" id="UP000789901"/>
    </source>
</evidence>